<evidence type="ECO:0000313" key="1">
    <source>
        <dbReference type="EMBL" id="KAJ7566952.1"/>
    </source>
</evidence>
<reference evidence="2" key="1">
    <citation type="journal article" date="2024" name="Proc. Natl. Acad. Sci. U.S.A.">
        <title>Extraordinary preservation of gene collinearity over three hundred million years revealed in homosporous lycophytes.</title>
        <authorList>
            <person name="Li C."/>
            <person name="Wickell D."/>
            <person name="Kuo L.Y."/>
            <person name="Chen X."/>
            <person name="Nie B."/>
            <person name="Liao X."/>
            <person name="Peng D."/>
            <person name="Ji J."/>
            <person name="Jenkins J."/>
            <person name="Williams M."/>
            <person name="Shu S."/>
            <person name="Plott C."/>
            <person name="Barry K."/>
            <person name="Rajasekar S."/>
            <person name="Grimwood J."/>
            <person name="Han X."/>
            <person name="Sun S."/>
            <person name="Hou Z."/>
            <person name="He W."/>
            <person name="Dai G."/>
            <person name="Sun C."/>
            <person name="Schmutz J."/>
            <person name="Leebens-Mack J.H."/>
            <person name="Li F.W."/>
            <person name="Wang L."/>
        </authorList>
    </citation>
    <scope>NUCLEOTIDE SEQUENCE [LARGE SCALE GENOMIC DNA]</scope>
    <source>
        <strain evidence="2">cv. PW_Plant_1</strain>
    </source>
</reference>
<gene>
    <name evidence="1" type="ORF">O6H91_02G125100</name>
</gene>
<protein>
    <submittedName>
        <fullName evidence="1">Uncharacterized protein</fullName>
    </submittedName>
</protein>
<accession>A0ACC2EKC8</accession>
<comment type="caution">
    <text evidence="1">The sequence shown here is derived from an EMBL/GenBank/DDBJ whole genome shotgun (WGS) entry which is preliminary data.</text>
</comment>
<dbReference type="EMBL" id="CM055093">
    <property type="protein sequence ID" value="KAJ7566952.1"/>
    <property type="molecule type" value="Genomic_DNA"/>
</dbReference>
<organism evidence="1 2">
    <name type="scientific">Diphasiastrum complanatum</name>
    <name type="common">Issler's clubmoss</name>
    <name type="synonym">Lycopodium complanatum</name>
    <dbReference type="NCBI Taxonomy" id="34168"/>
    <lineage>
        <taxon>Eukaryota</taxon>
        <taxon>Viridiplantae</taxon>
        <taxon>Streptophyta</taxon>
        <taxon>Embryophyta</taxon>
        <taxon>Tracheophyta</taxon>
        <taxon>Lycopodiopsida</taxon>
        <taxon>Lycopodiales</taxon>
        <taxon>Lycopodiaceae</taxon>
        <taxon>Lycopodioideae</taxon>
        <taxon>Diphasiastrum</taxon>
    </lineage>
</organism>
<name>A0ACC2EKC8_DIPCM</name>
<sequence length="116" mass="12875">MEASSGLSESHGAQESSRSDAVSSAVPEHKQHQTLGQKQESKQSVQQPVLHPHRCNDRIEDLVQALFEGNLQKSVPSPARLLWRCMRSRPGEEPTEPFLFISKKTANDGTERNPSS</sequence>
<dbReference type="Proteomes" id="UP001162992">
    <property type="component" value="Chromosome 2"/>
</dbReference>
<evidence type="ECO:0000313" key="2">
    <source>
        <dbReference type="Proteomes" id="UP001162992"/>
    </source>
</evidence>
<proteinExistence type="predicted"/>
<keyword evidence="2" id="KW-1185">Reference proteome</keyword>